<evidence type="ECO:0000256" key="2">
    <source>
        <dbReference type="ARBA" id="ARBA00022723"/>
    </source>
</evidence>
<dbReference type="InterPro" id="IPR007810">
    <property type="entry name" value="Pep3/Vps18_beta-prop"/>
</dbReference>
<feature type="repeat" description="CHCR" evidence="7">
    <location>
        <begin position="655"/>
        <end position="807"/>
    </location>
</feature>
<dbReference type="PROSITE" id="PS50236">
    <property type="entry name" value="CHCR"/>
    <property type="match status" value="1"/>
</dbReference>
<dbReference type="GO" id="GO:0007032">
    <property type="term" value="P:endosome organization"/>
    <property type="evidence" value="ECO:0007669"/>
    <property type="project" value="TreeGrafter"/>
</dbReference>
<keyword evidence="8" id="KW-0175">Coiled coil</keyword>
<accession>A0A151ZJ34</accession>
<feature type="domain" description="Pep3/Vps18 beta-propeller" evidence="9">
    <location>
        <begin position="54"/>
        <end position="405"/>
    </location>
</feature>
<dbReference type="GO" id="GO:0030897">
    <property type="term" value="C:HOPS complex"/>
    <property type="evidence" value="ECO:0007669"/>
    <property type="project" value="TreeGrafter"/>
</dbReference>
<dbReference type="GO" id="GO:0006886">
    <property type="term" value="P:intracellular protein transport"/>
    <property type="evidence" value="ECO:0007669"/>
    <property type="project" value="UniProtKB-UniRule"/>
</dbReference>
<proteinExistence type="inferred from homology"/>
<evidence type="ECO:0000313" key="12">
    <source>
        <dbReference type="Proteomes" id="UP000076078"/>
    </source>
</evidence>
<evidence type="ECO:0000256" key="1">
    <source>
        <dbReference type="ARBA" id="ARBA00010454"/>
    </source>
</evidence>
<comment type="subcellular location">
    <subcellularLocation>
        <location evidence="6">Endomembrane system</location>
        <topology evidence="6">Peripheral membrane protein</topology>
        <orientation evidence="6">Cytoplasmic side</orientation>
    </subcellularLocation>
</comment>
<evidence type="ECO:0000259" key="9">
    <source>
        <dbReference type="Pfam" id="PF05131"/>
    </source>
</evidence>
<evidence type="ECO:0000256" key="6">
    <source>
        <dbReference type="ARBA" id="ARBA00029433"/>
    </source>
</evidence>
<dbReference type="PANTHER" id="PTHR23323:SF26">
    <property type="entry name" value="VACUOLAR PROTEIN SORTING-ASSOCIATED PROTEIN 18 HOMOLOG"/>
    <property type="match status" value="1"/>
</dbReference>
<dbReference type="GO" id="GO:0006904">
    <property type="term" value="P:vesicle docking involved in exocytosis"/>
    <property type="evidence" value="ECO:0007669"/>
    <property type="project" value="TreeGrafter"/>
</dbReference>
<dbReference type="GO" id="GO:0048284">
    <property type="term" value="P:organelle fusion"/>
    <property type="evidence" value="ECO:0007669"/>
    <property type="project" value="TreeGrafter"/>
</dbReference>
<feature type="coiled-coil region" evidence="8">
    <location>
        <begin position="852"/>
        <end position="886"/>
    </location>
</feature>
<comment type="caution">
    <text evidence="11">The sequence shown here is derived from an EMBL/GenBank/DDBJ whole genome shotgun (WGS) entry which is preliminary data.</text>
</comment>
<evidence type="ECO:0000256" key="4">
    <source>
        <dbReference type="ARBA" id="ARBA00022833"/>
    </source>
</evidence>
<evidence type="ECO:0000313" key="11">
    <source>
        <dbReference type="EMBL" id="KYQ94001.1"/>
    </source>
</evidence>
<keyword evidence="5" id="KW-0472">Membrane</keyword>
<dbReference type="CDD" id="cd16462">
    <property type="entry name" value="RING-H2_Pep3p-like"/>
    <property type="match status" value="1"/>
</dbReference>
<dbReference type="OrthoDB" id="1845386at2759"/>
<sequence>MATINLNFDSIKEIDLGDDFDSPPIQFRQNTVERGYQEPKPRINILETISDEGIFEMERLEYKPSGLLSMVISNGQIVMATQQSSIIRLDVNFPQELKSIEGFTNKNEKIHKIFLDPTGMHLIISMDNRDVYYYHPSFQKPKLQKSWKINLIESVAWDPKEDNPVMQTVIIGTNNGMVYEAQVVGQEKGLLAFPSKEPILKTLYQFDEPEPIYGLSLKKIVNKYFLLVSTPTRLYYLIGGPTFENLFRRDHVIFDMIPDDSPNRDLYGELKFHGTTYAWLISSGINHGELVYGSQGNGEKFTQSATMLHFQEDKPKDIDSRGKPRQFQSEHPLIPPYPPISFAMTQFHFLLLYEDRFIALGKLNNQIVYEISFSQKDPKLKGIAVDNEKNTIWIYGDHTILELVVQDEDRNAWKHYMDRGQFENALSYVKEPYIAEKKDQIWATQADHYFSEGKYELAATFYGKTHKVFEEITLKFINAGQRDALKTYLLQKLLNLGRNTDTQKTIISTWLVEIFISKLNTLRDPRDEDRYKKVSGEFRQFLENFKDTLLIIKDIIFNIISSHGAIEELLFYANLIEDYERVISYHIQHQQYDKALYILTTLDKPRQQQQQHPQQRHLQSIVPQTNPDELYYKFCPVLFHFIPYQTCDAWIQTKPNFLNPRKLIPSLMRYDHSKTPFGQPNQAIRYLQHCVQRLRNKDKAVHNYLLSLYVKQDDDKPILDFLGASEFYYDLKYALRLCMKEKKLKACVLIYSAMELYEEAVDLALEVDIDLATENADKLRETDEALCKKLWLRIAKHVVEKGKDKENNNNKNIKEAMEFLKNCDLLKIEDILPFFSDFTVIDDFKEEICKSLEDYNSYIDELKLEMDDATESAKLIRNDIQNLRNKYGYVRSDQKCDICNYPVLTKRFYLFNCQHVFHSDCLITELMKHKSNDQKQRIRELQMSLQAHESHNHHNQTTTSAVQNHMSPDQTIDASMEDSNRNELDRIVGKECIYCGDLMIRLIEKPFISPDEKDILASWEI</sequence>
<keyword evidence="12" id="KW-1185">Reference proteome</keyword>
<dbReference type="SUPFAM" id="SSF57850">
    <property type="entry name" value="RING/U-box"/>
    <property type="match status" value="1"/>
</dbReference>
<dbReference type="EMBL" id="LODT01000023">
    <property type="protein sequence ID" value="KYQ94001.1"/>
    <property type="molecule type" value="Genomic_DNA"/>
</dbReference>
<dbReference type="OMA" id="KFFVFPC"/>
<dbReference type="InterPro" id="IPR055358">
    <property type="entry name" value="CHCR"/>
</dbReference>
<gene>
    <name evidence="11" type="ORF">DLAC_04896</name>
</gene>
<comment type="similarity">
    <text evidence="1">Belongs to the VPS18 family.</text>
</comment>
<dbReference type="Pfam" id="PF05131">
    <property type="entry name" value="Pep3_Vps18"/>
    <property type="match status" value="1"/>
</dbReference>
<dbReference type="SUPFAM" id="SSF50978">
    <property type="entry name" value="WD40 repeat-like"/>
    <property type="match status" value="1"/>
</dbReference>
<dbReference type="PANTHER" id="PTHR23323">
    <property type="entry name" value="VACUOLAR PROTEIN SORTING-ASSOCIATED PROTEIN"/>
    <property type="match status" value="1"/>
</dbReference>
<organism evidence="11 12">
    <name type="scientific">Tieghemostelium lacteum</name>
    <name type="common">Slime mold</name>
    <name type="synonym">Dictyostelium lacteum</name>
    <dbReference type="NCBI Taxonomy" id="361077"/>
    <lineage>
        <taxon>Eukaryota</taxon>
        <taxon>Amoebozoa</taxon>
        <taxon>Evosea</taxon>
        <taxon>Eumycetozoa</taxon>
        <taxon>Dictyostelia</taxon>
        <taxon>Dictyosteliales</taxon>
        <taxon>Raperosteliaceae</taxon>
        <taxon>Tieghemostelium</taxon>
    </lineage>
</organism>
<keyword evidence="3" id="KW-0863">Zinc-finger</keyword>
<dbReference type="InterPro" id="IPR000547">
    <property type="entry name" value="Clathrin_H-chain/VPS_repeat"/>
</dbReference>
<dbReference type="STRING" id="361077.A0A151ZJ34"/>
<dbReference type="GO" id="GO:0007033">
    <property type="term" value="P:vacuole organization"/>
    <property type="evidence" value="ECO:0007669"/>
    <property type="project" value="TreeGrafter"/>
</dbReference>
<dbReference type="Pfam" id="PF00637">
    <property type="entry name" value="Clathrin"/>
    <property type="match status" value="1"/>
</dbReference>
<keyword evidence="4" id="KW-0862">Zinc</keyword>
<reference evidence="11 12" key="1">
    <citation type="submission" date="2015-12" db="EMBL/GenBank/DDBJ databases">
        <title>Dictyostelia acquired genes for synthesis and detection of signals that induce cell-type specialization by lateral gene transfer from prokaryotes.</title>
        <authorList>
            <person name="Gloeckner G."/>
            <person name="Schaap P."/>
        </authorList>
    </citation>
    <scope>NUCLEOTIDE SEQUENCE [LARGE SCALE GENOMIC DNA]</scope>
    <source>
        <strain evidence="11 12">TK</strain>
    </source>
</reference>
<evidence type="ECO:0000259" key="10">
    <source>
        <dbReference type="Pfam" id="PF26148"/>
    </source>
</evidence>
<dbReference type="GO" id="GO:0008270">
    <property type="term" value="F:zinc ion binding"/>
    <property type="evidence" value="ECO:0007669"/>
    <property type="project" value="UniProtKB-KW"/>
</dbReference>
<dbReference type="GO" id="GO:0030674">
    <property type="term" value="F:protein-macromolecule adaptor activity"/>
    <property type="evidence" value="ECO:0007669"/>
    <property type="project" value="TreeGrafter"/>
</dbReference>
<dbReference type="Pfam" id="PF26148">
    <property type="entry name" value="VPS18_RING_C"/>
    <property type="match status" value="1"/>
</dbReference>
<evidence type="ECO:0000256" key="3">
    <source>
        <dbReference type="ARBA" id="ARBA00022771"/>
    </source>
</evidence>
<keyword evidence="2" id="KW-0479">Metal-binding</keyword>
<evidence type="ECO:0000256" key="5">
    <source>
        <dbReference type="ARBA" id="ARBA00023136"/>
    </source>
</evidence>
<dbReference type="Proteomes" id="UP000076078">
    <property type="component" value="Unassembled WGS sequence"/>
</dbReference>
<dbReference type="AlphaFoldDB" id="A0A151ZJ34"/>
<protein>
    <submittedName>
        <fullName evidence="11">7-fold repeat in clathrin and VPS proteins repeat-containing protein</fullName>
    </submittedName>
</protein>
<dbReference type="GO" id="GO:0005768">
    <property type="term" value="C:endosome"/>
    <property type="evidence" value="ECO:0007669"/>
    <property type="project" value="TreeGrafter"/>
</dbReference>
<name>A0A151ZJ34_TIELA</name>
<feature type="domain" description="Pep3/Vps18 RING C-terminal" evidence="10">
    <location>
        <begin position="893"/>
        <end position="948"/>
    </location>
</feature>
<dbReference type="InParanoid" id="A0A151ZJ34"/>
<dbReference type="InterPro" id="IPR058919">
    <property type="entry name" value="Pep3/Vps18_RING_C"/>
</dbReference>
<dbReference type="FunCoup" id="A0A151ZJ34">
    <property type="interactions" value="977"/>
</dbReference>
<dbReference type="InterPro" id="IPR036322">
    <property type="entry name" value="WD40_repeat_dom_sf"/>
</dbReference>
<evidence type="ECO:0000256" key="7">
    <source>
        <dbReference type="PROSITE-ProRule" id="PRU01006"/>
    </source>
</evidence>
<evidence type="ECO:0000256" key="8">
    <source>
        <dbReference type="SAM" id="Coils"/>
    </source>
</evidence>